<reference evidence="2 3" key="1">
    <citation type="submission" date="2018-06" db="EMBL/GenBank/DDBJ databases">
        <title>Genomic Encyclopedia of Type Strains, Phase III (KMG-III): the genomes of soil and plant-associated and newly described type strains.</title>
        <authorList>
            <person name="Whitman W."/>
        </authorList>
    </citation>
    <scope>NUCLEOTIDE SEQUENCE [LARGE SCALE GENOMIC DNA]</scope>
    <source>
        <strain evidence="2 3">JA737</strain>
    </source>
</reference>
<feature type="domain" description="DUF6602" evidence="1">
    <location>
        <begin position="33"/>
        <end position="135"/>
    </location>
</feature>
<protein>
    <recommendedName>
        <fullName evidence="1">DUF6602 domain-containing protein</fullName>
    </recommendedName>
</protein>
<sequence>MKKRNPLNKGHAVPIFIDRFGTEIKKLKVRIEETRNLQHRGGKGDEREDSIANLIGGLLPNVYKAIKGEVVDLGKRTSPQLDVMIYDSSRNFPFYSGATAVLPAEALLASIEVKSLLNDEEIKKSQIAAAKLRSLRPFKKQQAKSGMVGIDGDARYFHTLFAYDVAWGDNWPATVCDKIAEHSVGDYEGVEMVYVLGKGLVHPSRRRFLPERDETAQALTAYWVSTFNFVARENPRRGAVPYFSYAADLGKMWKKV</sequence>
<evidence type="ECO:0000313" key="2">
    <source>
        <dbReference type="EMBL" id="PYF09295.1"/>
    </source>
</evidence>
<gene>
    <name evidence="2" type="ORF">C8J30_10941</name>
</gene>
<evidence type="ECO:0000259" key="1">
    <source>
        <dbReference type="Pfam" id="PF20247"/>
    </source>
</evidence>
<name>A0A318U4N1_9RHOB</name>
<keyword evidence="3" id="KW-1185">Reference proteome</keyword>
<accession>A0A318U4N1</accession>
<dbReference type="RefSeq" id="WP_146227904.1">
    <property type="nucleotide sequence ID" value="NZ_QJTK01000009.1"/>
</dbReference>
<dbReference type="CDD" id="cd21173">
    <property type="entry name" value="NucC-like"/>
    <property type="match status" value="1"/>
</dbReference>
<dbReference type="Pfam" id="PF20247">
    <property type="entry name" value="DUF6602"/>
    <property type="match status" value="1"/>
</dbReference>
<dbReference type="InterPro" id="IPR046537">
    <property type="entry name" value="DUF6602"/>
</dbReference>
<organism evidence="2 3">
    <name type="scientific">Rhodobacter viridis</name>
    <dbReference type="NCBI Taxonomy" id="1054202"/>
    <lineage>
        <taxon>Bacteria</taxon>
        <taxon>Pseudomonadati</taxon>
        <taxon>Pseudomonadota</taxon>
        <taxon>Alphaproteobacteria</taxon>
        <taxon>Rhodobacterales</taxon>
        <taxon>Rhodobacter group</taxon>
        <taxon>Rhodobacter</taxon>
    </lineage>
</organism>
<dbReference type="Proteomes" id="UP000247727">
    <property type="component" value="Unassembled WGS sequence"/>
</dbReference>
<comment type="caution">
    <text evidence="2">The sequence shown here is derived from an EMBL/GenBank/DDBJ whole genome shotgun (WGS) entry which is preliminary data.</text>
</comment>
<dbReference type="EMBL" id="QJTK01000009">
    <property type="protein sequence ID" value="PYF09295.1"/>
    <property type="molecule type" value="Genomic_DNA"/>
</dbReference>
<proteinExistence type="predicted"/>
<dbReference type="AlphaFoldDB" id="A0A318U4N1"/>
<dbReference type="OrthoDB" id="3765434at2"/>
<evidence type="ECO:0000313" key="3">
    <source>
        <dbReference type="Proteomes" id="UP000247727"/>
    </source>
</evidence>